<sequence length="409" mass="46131">MNLVTEIAPKLAEQYADMLSLDFRRRHTLLNSWNHFANDLLLWDKRLQTYIEGLKYLRKDARIYFDGWSNSLLTRGDVFAMGSFAFHTDDARLLENSLSLILAMPHLIQVAESVIAWAPAKSMLWETAFSSPTIRVMAAYIRNDLPHISHLKDDEISRLMASPAAIPGLVKMLHQQQHPDYFSIITNLISTDNPQTRLGVITAILTHHLPYRDLAPEKHLLDLLARDNEIVRNKAMRLYLCHTDSASPDRIINPGENVADQRLYLTALGYSGIAANIEILKQFLDKPEYARLAATAIVMITGASPESAGWLSQHPLTGITSTDDDPDGALSWPEKSAFECWWKNHSYQFDASKVYVAGNPATKQGLQQVLQHGCLAVHPLAKSRLCHLTRESINEDFIPTFFGSHHDAR</sequence>
<accession>A0A1B7HU54</accession>
<protein>
    <submittedName>
        <fullName evidence="1">Uncharacterized protein</fullName>
    </submittedName>
</protein>
<evidence type="ECO:0000313" key="1">
    <source>
        <dbReference type="EMBL" id="OAT19178.1"/>
    </source>
</evidence>
<gene>
    <name evidence="1" type="ORF">M977_03001</name>
</gene>
<dbReference type="AlphaFoldDB" id="A0A1B7HU54"/>
<name>A0A1B7HU54_9ENTR</name>
<dbReference type="RefSeq" id="WP_064516454.1">
    <property type="nucleotide sequence ID" value="NZ_LXEP01000029.1"/>
</dbReference>
<dbReference type="Proteomes" id="UP000078504">
    <property type="component" value="Unassembled WGS sequence"/>
</dbReference>
<dbReference type="EMBL" id="LXEP01000029">
    <property type="protein sequence ID" value="OAT19178.1"/>
    <property type="molecule type" value="Genomic_DNA"/>
</dbReference>
<comment type="caution">
    <text evidence="1">The sequence shown here is derived from an EMBL/GenBank/DDBJ whole genome shotgun (WGS) entry which is preliminary data.</text>
</comment>
<organism evidence="1 2">
    <name type="scientific">Buttiauxella gaviniae ATCC 51604</name>
    <dbReference type="NCBI Taxonomy" id="1354253"/>
    <lineage>
        <taxon>Bacteria</taxon>
        <taxon>Pseudomonadati</taxon>
        <taxon>Pseudomonadota</taxon>
        <taxon>Gammaproteobacteria</taxon>
        <taxon>Enterobacterales</taxon>
        <taxon>Enterobacteriaceae</taxon>
        <taxon>Buttiauxella</taxon>
    </lineage>
</organism>
<evidence type="ECO:0000313" key="2">
    <source>
        <dbReference type="Proteomes" id="UP000078504"/>
    </source>
</evidence>
<proteinExistence type="predicted"/>
<dbReference type="PATRIC" id="fig|1354253.4.peg.3050"/>
<reference evidence="1 2" key="1">
    <citation type="submission" date="2016-04" db="EMBL/GenBank/DDBJ databases">
        <title>ATOL: Assembling a taxonomically balanced genome-scale reconstruction of the evolutionary history of the Enterobacteriaceae.</title>
        <authorList>
            <person name="Plunkett G.III."/>
            <person name="Neeno-Eckwall E.C."/>
            <person name="Glasner J.D."/>
            <person name="Perna N.T."/>
        </authorList>
    </citation>
    <scope>NUCLEOTIDE SEQUENCE [LARGE SCALE GENOMIC DNA]</scope>
    <source>
        <strain evidence="1 2">ATCC 51604</strain>
    </source>
</reference>